<dbReference type="Pfam" id="PF13921">
    <property type="entry name" value="Myb_DNA-bind_6"/>
    <property type="match status" value="1"/>
</dbReference>
<feature type="domain" description="HTH myb-type" evidence="3">
    <location>
        <begin position="9"/>
        <end position="63"/>
    </location>
</feature>
<dbReference type="InterPro" id="IPR009057">
    <property type="entry name" value="Homeodomain-like_sf"/>
</dbReference>
<reference evidence="4" key="1">
    <citation type="submission" date="2021-03" db="EMBL/GenBank/DDBJ databases">
        <authorList>
            <person name="Tagirdzhanova G."/>
        </authorList>
    </citation>
    <scope>NUCLEOTIDE SEQUENCE</scope>
</reference>
<evidence type="ECO:0000259" key="2">
    <source>
        <dbReference type="PROSITE" id="PS50090"/>
    </source>
</evidence>
<feature type="domain" description="Myb-like" evidence="2">
    <location>
        <begin position="9"/>
        <end position="59"/>
    </location>
</feature>
<feature type="compositionally biased region" description="Basic and acidic residues" evidence="1">
    <location>
        <begin position="140"/>
        <end position="152"/>
    </location>
</feature>
<dbReference type="CDD" id="cd00167">
    <property type="entry name" value="SANT"/>
    <property type="match status" value="1"/>
</dbReference>
<organism evidence="4 5">
    <name type="scientific">Heterodermia speciosa</name>
    <dbReference type="NCBI Taxonomy" id="116794"/>
    <lineage>
        <taxon>Eukaryota</taxon>
        <taxon>Fungi</taxon>
        <taxon>Dikarya</taxon>
        <taxon>Ascomycota</taxon>
        <taxon>Pezizomycotina</taxon>
        <taxon>Lecanoromycetes</taxon>
        <taxon>OSLEUM clade</taxon>
        <taxon>Lecanoromycetidae</taxon>
        <taxon>Caliciales</taxon>
        <taxon>Physciaceae</taxon>
        <taxon>Heterodermia</taxon>
    </lineage>
</organism>
<evidence type="ECO:0000313" key="5">
    <source>
        <dbReference type="Proteomes" id="UP000664521"/>
    </source>
</evidence>
<dbReference type="AlphaFoldDB" id="A0A8H3INQ0"/>
<dbReference type="InterPro" id="IPR001005">
    <property type="entry name" value="SANT/Myb"/>
</dbReference>
<dbReference type="SUPFAM" id="SSF46689">
    <property type="entry name" value="Homeodomain-like"/>
    <property type="match status" value="1"/>
</dbReference>
<evidence type="ECO:0008006" key="6">
    <source>
        <dbReference type="Google" id="ProtNLM"/>
    </source>
</evidence>
<evidence type="ECO:0000256" key="1">
    <source>
        <dbReference type="SAM" id="MobiDB-lite"/>
    </source>
</evidence>
<feature type="compositionally biased region" description="Pro residues" evidence="1">
    <location>
        <begin position="182"/>
        <end position="196"/>
    </location>
</feature>
<comment type="caution">
    <text evidence="4">The sequence shown here is derived from an EMBL/GenBank/DDBJ whole genome shotgun (WGS) entry which is preliminary data.</text>
</comment>
<dbReference type="Proteomes" id="UP000664521">
    <property type="component" value="Unassembled WGS sequence"/>
</dbReference>
<keyword evidence="5" id="KW-1185">Reference proteome</keyword>
<evidence type="ECO:0000313" key="4">
    <source>
        <dbReference type="EMBL" id="CAF9921875.1"/>
    </source>
</evidence>
<gene>
    <name evidence="4" type="ORF">HETSPECPRED_004660</name>
</gene>
<evidence type="ECO:0000259" key="3">
    <source>
        <dbReference type="PROSITE" id="PS51294"/>
    </source>
</evidence>
<dbReference type="OrthoDB" id="4151352at2759"/>
<protein>
    <recommendedName>
        <fullName evidence="6">Myb-like domain-containing protein</fullName>
    </recommendedName>
</protein>
<dbReference type="EMBL" id="CAJPDS010000029">
    <property type="protein sequence ID" value="CAF9921875.1"/>
    <property type="molecule type" value="Genomic_DNA"/>
</dbReference>
<feature type="region of interest" description="Disordered" evidence="1">
    <location>
        <begin position="1"/>
        <end position="20"/>
    </location>
</feature>
<feature type="compositionally biased region" description="Low complexity" evidence="1">
    <location>
        <begin position="197"/>
        <end position="208"/>
    </location>
</feature>
<name>A0A8H3INQ0_9LECA</name>
<dbReference type="InterPro" id="IPR017930">
    <property type="entry name" value="Myb_dom"/>
</dbReference>
<dbReference type="PROSITE" id="PS51294">
    <property type="entry name" value="HTH_MYB"/>
    <property type="match status" value="1"/>
</dbReference>
<dbReference type="PROSITE" id="PS50090">
    <property type="entry name" value="MYB_LIKE"/>
    <property type="match status" value="1"/>
</dbReference>
<accession>A0A8H3INQ0</accession>
<feature type="compositionally biased region" description="Polar residues" evidence="1">
    <location>
        <begin position="154"/>
        <end position="173"/>
    </location>
</feature>
<feature type="region of interest" description="Disordered" evidence="1">
    <location>
        <begin position="118"/>
        <end position="208"/>
    </location>
</feature>
<dbReference type="Gene3D" id="1.10.10.60">
    <property type="entry name" value="Homeodomain-like"/>
    <property type="match status" value="1"/>
</dbReference>
<sequence length="235" mass="26354">MTSPTSPTTPRLAAGPWQPEDDEKLIQARKQSLNWSDISQQYFPAKTANACRKRHERLMDKRHTNEEWQPYKLEQMAVAYLDCREEMWKILAQAVGENWKDVESKCFEKGVKNLTNLGRSASRRGGRPSLPTVNEDDPHDDSGYADEQHHSDPYSASSVAPSSRRTVSNASSIAPTPLLQLAPPPGAPVQQPPYQPIQPQQFPFQHQHQQSIPSIASLLESTRAPNPNAMVTTSY</sequence>
<proteinExistence type="predicted"/>